<dbReference type="InterPro" id="IPR009057">
    <property type="entry name" value="Homeodomain-like_sf"/>
</dbReference>
<keyword evidence="11" id="KW-1185">Reference proteome</keyword>
<evidence type="ECO:0000256" key="8">
    <source>
        <dbReference type="SAM" id="MobiDB-lite"/>
    </source>
</evidence>
<organism evidence="10">
    <name type="scientific">Oikopleura dioica</name>
    <name type="common">Tunicate</name>
    <dbReference type="NCBI Taxonomy" id="34765"/>
    <lineage>
        <taxon>Eukaryota</taxon>
        <taxon>Metazoa</taxon>
        <taxon>Chordata</taxon>
        <taxon>Tunicata</taxon>
        <taxon>Appendicularia</taxon>
        <taxon>Copelata</taxon>
        <taxon>Oikopleuridae</taxon>
        <taxon>Oikopleura</taxon>
    </lineage>
</organism>
<dbReference type="AlphaFoldDB" id="E4X664"/>
<reference evidence="10" key="1">
    <citation type="journal article" date="2010" name="Science">
        <title>Plasticity of animal genome architecture unmasked by rapid evolution of a pelagic tunicate.</title>
        <authorList>
            <person name="Denoeud F."/>
            <person name="Henriet S."/>
            <person name="Mungpakdee S."/>
            <person name="Aury J.M."/>
            <person name="Da Silva C."/>
            <person name="Brinkmann H."/>
            <person name="Mikhaleva J."/>
            <person name="Olsen L.C."/>
            <person name="Jubin C."/>
            <person name="Canestro C."/>
            <person name="Bouquet J.M."/>
            <person name="Danks G."/>
            <person name="Poulain J."/>
            <person name="Campsteijn C."/>
            <person name="Adamski M."/>
            <person name="Cross I."/>
            <person name="Yadetie F."/>
            <person name="Muffato M."/>
            <person name="Louis A."/>
            <person name="Butcher S."/>
            <person name="Tsagkogeorga G."/>
            <person name="Konrad A."/>
            <person name="Singh S."/>
            <person name="Jensen M.F."/>
            <person name="Cong E.H."/>
            <person name="Eikeseth-Otteraa H."/>
            <person name="Noel B."/>
            <person name="Anthouard V."/>
            <person name="Porcel B.M."/>
            <person name="Kachouri-Lafond R."/>
            <person name="Nishino A."/>
            <person name="Ugolini M."/>
            <person name="Chourrout P."/>
            <person name="Nishida H."/>
            <person name="Aasland R."/>
            <person name="Huzurbazar S."/>
            <person name="Westhof E."/>
            <person name="Delsuc F."/>
            <person name="Lehrach H."/>
            <person name="Reinhardt R."/>
            <person name="Weissenbach J."/>
            <person name="Roy S.W."/>
            <person name="Artiguenave F."/>
            <person name="Postlethwait J.H."/>
            <person name="Manak J.R."/>
            <person name="Thompson E.M."/>
            <person name="Jaillon O."/>
            <person name="Du Pasquier L."/>
            <person name="Boudinot P."/>
            <person name="Liberles D.A."/>
            <person name="Volff J.N."/>
            <person name="Philippe H."/>
            <person name="Lenhard B."/>
            <person name="Roest Crollius H."/>
            <person name="Wincker P."/>
            <person name="Chourrout D."/>
        </authorList>
    </citation>
    <scope>NUCLEOTIDE SEQUENCE [LARGE SCALE GENOMIC DNA]</scope>
</reference>
<evidence type="ECO:0000256" key="4">
    <source>
        <dbReference type="ARBA" id="ARBA00023155"/>
    </source>
</evidence>
<dbReference type="PROSITE" id="PS00027">
    <property type="entry name" value="HOMEOBOX_1"/>
    <property type="match status" value="1"/>
</dbReference>
<evidence type="ECO:0000256" key="7">
    <source>
        <dbReference type="RuleBase" id="RU000682"/>
    </source>
</evidence>
<evidence type="ECO:0000256" key="2">
    <source>
        <dbReference type="ARBA" id="ARBA00006317"/>
    </source>
</evidence>
<dbReference type="PROSITE" id="PS50071">
    <property type="entry name" value="HOMEOBOX_2"/>
    <property type="match status" value="1"/>
</dbReference>
<feature type="region of interest" description="Disordered" evidence="8">
    <location>
        <begin position="66"/>
        <end position="105"/>
    </location>
</feature>
<gene>
    <name evidence="10" type="ORF">GSOID_T00002602001</name>
</gene>
<dbReference type="PANTHER" id="PTHR45874">
    <property type="entry name" value="HOMEOBOX PROTEIN ABDOMINAL-B"/>
    <property type="match status" value="1"/>
</dbReference>
<keyword evidence="4 6" id="KW-0371">Homeobox</keyword>
<dbReference type="InterPro" id="IPR046333">
    <property type="entry name" value="HXA10/ABDB-like"/>
</dbReference>
<evidence type="ECO:0000256" key="1">
    <source>
        <dbReference type="ARBA" id="ARBA00004123"/>
    </source>
</evidence>
<dbReference type="GO" id="GO:0000981">
    <property type="term" value="F:DNA-binding transcription factor activity, RNA polymerase II-specific"/>
    <property type="evidence" value="ECO:0007669"/>
    <property type="project" value="InterPro"/>
</dbReference>
<dbReference type="CDD" id="cd00086">
    <property type="entry name" value="homeodomain"/>
    <property type="match status" value="1"/>
</dbReference>
<dbReference type="GO" id="GO:0000978">
    <property type="term" value="F:RNA polymerase II cis-regulatory region sequence-specific DNA binding"/>
    <property type="evidence" value="ECO:0007669"/>
    <property type="project" value="TreeGrafter"/>
</dbReference>
<evidence type="ECO:0000313" key="10">
    <source>
        <dbReference type="EMBL" id="CBY07614.1"/>
    </source>
</evidence>
<dbReference type="EMBL" id="FN653026">
    <property type="protein sequence ID" value="CBY07614.1"/>
    <property type="molecule type" value="Genomic_DNA"/>
</dbReference>
<evidence type="ECO:0000259" key="9">
    <source>
        <dbReference type="PROSITE" id="PS50071"/>
    </source>
</evidence>
<dbReference type="PANTHER" id="PTHR45874:SF4">
    <property type="entry name" value="HOMEOBOX PROTEIN ABDOMINAL-B"/>
    <property type="match status" value="1"/>
</dbReference>
<sequence>MAINPPVAPFAPMAGFPQATNYLPQFSQMSANWENQQCSSALERYLLPTGPIAQLYQIANFGNLNGTEKRRKRKQKQKPAESSNDEQNSDEDPTQKWLKAGGRRKRTPYNSRQLMELEAEFCLHPYLTADRRVQLSSVTRLSERQVKIWFQNRRMKWKREKKGKSIESKIYED</sequence>
<dbReference type="SMART" id="SM00389">
    <property type="entry name" value="HOX"/>
    <property type="match status" value="1"/>
</dbReference>
<protein>
    <recommendedName>
        <fullName evidence="9">Homeobox domain-containing protein</fullName>
    </recommendedName>
</protein>
<dbReference type="InParanoid" id="E4X664"/>
<dbReference type="InterPro" id="IPR020479">
    <property type="entry name" value="HD_metazoa"/>
</dbReference>
<evidence type="ECO:0000256" key="6">
    <source>
        <dbReference type="PROSITE-ProRule" id="PRU00108"/>
    </source>
</evidence>
<accession>E4X664</accession>
<keyword evidence="5 6" id="KW-0539">Nucleus</keyword>
<dbReference type="SUPFAM" id="SSF46689">
    <property type="entry name" value="Homeodomain-like"/>
    <property type="match status" value="1"/>
</dbReference>
<keyword evidence="3 6" id="KW-0238">DNA-binding</keyword>
<comment type="subcellular location">
    <subcellularLocation>
        <location evidence="1 6 7">Nucleus</location>
    </subcellularLocation>
</comment>
<dbReference type="GO" id="GO:0005634">
    <property type="term" value="C:nucleus"/>
    <property type="evidence" value="ECO:0007669"/>
    <property type="project" value="UniProtKB-SubCell"/>
</dbReference>
<feature type="domain" description="Homeobox" evidence="9">
    <location>
        <begin position="100"/>
        <end position="160"/>
    </location>
</feature>
<dbReference type="Gene3D" id="1.10.10.60">
    <property type="entry name" value="Homeodomain-like"/>
    <property type="match status" value="1"/>
</dbReference>
<dbReference type="Proteomes" id="UP000001307">
    <property type="component" value="Unassembled WGS sequence"/>
</dbReference>
<dbReference type="Pfam" id="PF00046">
    <property type="entry name" value="Homeodomain"/>
    <property type="match status" value="1"/>
</dbReference>
<dbReference type="OrthoDB" id="6159439at2759"/>
<proteinExistence type="inferred from homology"/>
<dbReference type="InterPro" id="IPR017970">
    <property type="entry name" value="Homeobox_CS"/>
</dbReference>
<evidence type="ECO:0000313" key="11">
    <source>
        <dbReference type="Proteomes" id="UP000001307"/>
    </source>
</evidence>
<evidence type="ECO:0000256" key="5">
    <source>
        <dbReference type="ARBA" id="ARBA00023242"/>
    </source>
</evidence>
<feature type="compositionally biased region" description="Acidic residues" evidence="8">
    <location>
        <begin position="83"/>
        <end position="92"/>
    </location>
</feature>
<dbReference type="InterPro" id="IPR001356">
    <property type="entry name" value="HD"/>
</dbReference>
<dbReference type="PRINTS" id="PR00024">
    <property type="entry name" value="HOMEOBOX"/>
</dbReference>
<evidence type="ECO:0000256" key="3">
    <source>
        <dbReference type="ARBA" id="ARBA00023125"/>
    </source>
</evidence>
<name>E4X664_OIKDI</name>
<feature type="DNA-binding region" description="Homeobox" evidence="6">
    <location>
        <begin position="102"/>
        <end position="161"/>
    </location>
</feature>
<comment type="similarity">
    <text evidence="2">Belongs to the Abd-B homeobox family.</text>
</comment>